<dbReference type="InterPro" id="IPR013549">
    <property type="entry name" value="DUF1731"/>
</dbReference>
<dbReference type="STRING" id="335543.Sfum_3215"/>
<dbReference type="PANTHER" id="PTHR11092">
    <property type="entry name" value="SUGAR NUCLEOTIDE EPIMERASE RELATED"/>
    <property type="match status" value="1"/>
</dbReference>
<protein>
    <submittedName>
        <fullName evidence="4">NAD-dependent epimerase/dehydratase</fullName>
    </submittedName>
</protein>
<sequence>MKVFITGGTGFVGSYLISRLADLGHEVTTVTRGAAGRTPRSGVSFIQGSTTAPGAWQQGVAGHDTVINLAGASIFTRWTKDARRSIIESRVLTTRNLVDAMAACDPKPLLLSTSAVGYYGSREDDAIIDETSPPGDEFLTRVSVEWEAEARRAEAFGSRVALCRFGIILGRGGGALAKMAPAFKYMVGSVLGSGRQWFPWIHLEDVFQIVLFLMERRHISGPVNFTAPNPVTNEELSRELARTFGKPLFMPAVPAFALRIILGEFGDVLLKGQRAIPRRLLDEGYRFRFPELHGALADLLRDSR</sequence>
<dbReference type="InterPro" id="IPR010099">
    <property type="entry name" value="SDR39U1"/>
</dbReference>
<dbReference type="FunCoup" id="A0LN86">
    <property type="interactions" value="327"/>
</dbReference>
<evidence type="ECO:0000259" key="3">
    <source>
        <dbReference type="Pfam" id="PF08338"/>
    </source>
</evidence>
<dbReference type="AlphaFoldDB" id="A0LN86"/>
<keyword evidence="5" id="KW-1185">Reference proteome</keyword>
<proteinExistence type="inferred from homology"/>
<evidence type="ECO:0000259" key="2">
    <source>
        <dbReference type="Pfam" id="PF01370"/>
    </source>
</evidence>
<comment type="similarity">
    <text evidence="1">Belongs to the NAD(P)-dependent epimerase/dehydratase family. SDR39U1 subfamily.</text>
</comment>
<dbReference type="eggNOG" id="COG1090">
    <property type="taxonomic scope" value="Bacteria"/>
</dbReference>
<dbReference type="Proteomes" id="UP000001784">
    <property type="component" value="Chromosome"/>
</dbReference>
<name>A0LN86_SYNFM</name>
<dbReference type="InterPro" id="IPR036291">
    <property type="entry name" value="NAD(P)-bd_dom_sf"/>
</dbReference>
<dbReference type="NCBIfam" id="TIGR01777">
    <property type="entry name" value="yfcH"/>
    <property type="match status" value="1"/>
</dbReference>
<accession>A0LN86</accession>
<gene>
    <name evidence="4" type="ordered locus">Sfum_3215</name>
</gene>
<dbReference type="RefSeq" id="WP_011700013.1">
    <property type="nucleotide sequence ID" value="NC_008554.1"/>
</dbReference>
<dbReference type="PANTHER" id="PTHR11092:SF0">
    <property type="entry name" value="EPIMERASE FAMILY PROTEIN SDR39U1"/>
    <property type="match status" value="1"/>
</dbReference>
<dbReference type="KEGG" id="sfu:Sfum_3215"/>
<reference evidence="4 5" key="1">
    <citation type="submission" date="2006-10" db="EMBL/GenBank/DDBJ databases">
        <title>Complete sequence of Syntrophobacter fumaroxidans MPOB.</title>
        <authorList>
            <consortium name="US DOE Joint Genome Institute"/>
            <person name="Copeland A."/>
            <person name="Lucas S."/>
            <person name="Lapidus A."/>
            <person name="Barry K."/>
            <person name="Detter J.C."/>
            <person name="Glavina del Rio T."/>
            <person name="Hammon N."/>
            <person name="Israni S."/>
            <person name="Pitluck S."/>
            <person name="Goltsman E.G."/>
            <person name="Martinez M."/>
            <person name="Schmutz J."/>
            <person name="Larimer F."/>
            <person name="Land M."/>
            <person name="Hauser L."/>
            <person name="Kyrpides N."/>
            <person name="Kim E."/>
            <person name="Boone D.R."/>
            <person name="Brockman F."/>
            <person name="Culley D."/>
            <person name="Ferry J."/>
            <person name="Gunsalus R."/>
            <person name="McInerney M.J."/>
            <person name="Morrison M."/>
            <person name="Plugge C."/>
            <person name="Rohlin L."/>
            <person name="Scholten J."/>
            <person name="Sieber J."/>
            <person name="Stams A.J.M."/>
            <person name="Worm P."/>
            <person name="Henstra A.M."/>
            <person name="Richardson P."/>
        </authorList>
    </citation>
    <scope>NUCLEOTIDE SEQUENCE [LARGE SCALE GENOMIC DNA]</scope>
    <source>
        <strain evidence="5">DSM 10017 / MPOB</strain>
    </source>
</reference>
<dbReference type="OrthoDB" id="5292533at2"/>
<dbReference type="Pfam" id="PF08338">
    <property type="entry name" value="DUF1731"/>
    <property type="match status" value="1"/>
</dbReference>
<dbReference type="InterPro" id="IPR001509">
    <property type="entry name" value="Epimerase_deHydtase"/>
</dbReference>
<dbReference type="EMBL" id="CP000478">
    <property type="protein sequence ID" value="ABK18888.1"/>
    <property type="molecule type" value="Genomic_DNA"/>
</dbReference>
<dbReference type="SUPFAM" id="SSF51735">
    <property type="entry name" value="NAD(P)-binding Rossmann-fold domains"/>
    <property type="match status" value="1"/>
</dbReference>
<dbReference type="Gene3D" id="3.40.50.720">
    <property type="entry name" value="NAD(P)-binding Rossmann-like Domain"/>
    <property type="match status" value="1"/>
</dbReference>
<dbReference type="Pfam" id="PF01370">
    <property type="entry name" value="Epimerase"/>
    <property type="match status" value="1"/>
</dbReference>
<organism evidence="4 5">
    <name type="scientific">Syntrophobacter fumaroxidans (strain DSM 10017 / MPOB)</name>
    <dbReference type="NCBI Taxonomy" id="335543"/>
    <lineage>
        <taxon>Bacteria</taxon>
        <taxon>Pseudomonadati</taxon>
        <taxon>Thermodesulfobacteriota</taxon>
        <taxon>Syntrophobacteria</taxon>
        <taxon>Syntrophobacterales</taxon>
        <taxon>Syntrophobacteraceae</taxon>
        <taxon>Syntrophobacter</taxon>
    </lineage>
</organism>
<dbReference type="HOGENOM" id="CLU_047373_0_3_7"/>
<feature type="domain" description="DUF1731" evidence="3">
    <location>
        <begin position="253"/>
        <end position="299"/>
    </location>
</feature>
<feature type="domain" description="NAD-dependent epimerase/dehydratase" evidence="2">
    <location>
        <begin position="3"/>
        <end position="216"/>
    </location>
</feature>
<dbReference type="InParanoid" id="A0LN86"/>
<evidence type="ECO:0000313" key="5">
    <source>
        <dbReference type="Proteomes" id="UP000001784"/>
    </source>
</evidence>
<dbReference type="CDD" id="cd05242">
    <property type="entry name" value="SDR_a8"/>
    <property type="match status" value="1"/>
</dbReference>
<evidence type="ECO:0000256" key="1">
    <source>
        <dbReference type="ARBA" id="ARBA00009353"/>
    </source>
</evidence>
<evidence type="ECO:0000313" key="4">
    <source>
        <dbReference type="EMBL" id="ABK18888.1"/>
    </source>
</evidence>